<reference evidence="2" key="1">
    <citation type="submission" date="2020-10" db="EMBL/GenBank/DDBJ databases">
        <authorList>
            <person name="Kusch S."/>
        </authorList>
    </citation>
    <scope>NUCLEOTIDE SEQUENCE</scope>
    <source>
        <strain evidence="2">SwB9</strain>
    </source>
</reference>
<dbReference type="OrthoDB" id="3553670at2759"/>
<feature type="domain" description="2EXR" evidence="1">
    <location>
        <begin position="104"/>
        <end position="185"/>
    </location>
</feature>
<name>A0A8H2ZR32_9HELO</name>
<accession>A0A8H2ZR32</accession>
<dbReference type="EMBL" id="CAJHIA010000017">
    <property type="protein sequence ID" value="CAD6446080.1"/>
    <property type="molecule type" value="Genomic_DNA"/>
</dbReference>
<dbReference type="Pfam" id="PF20150">
    <property type="entry name" value="2EXR"/>
    <property type="match status" value="1"/>
</dbReference>
<evidence type="ECO:0000259" key="1">
    <source>
        <dbReference type="Pfam" id="PF20150"/>
    </source>
</evidence>
<evidence type="ECO:0000313" key="3">
    <source>
        <dbReference type="Proteomes" id="UP000624404"/>
    </source>
</evidence>
<gene>
    <name evidence="2" type="ORF">SCLTRI_LOCUS5793</name>
</gene>
<organism evidence="2 3">
    <name type="scientific">Sclerotinia trifoliorum</name>
    <dbReference type="NCBI Taxonomy" id="28548"/>
    <lineage>
        <taxon>Eukaryota</taxon>
        <taxon>Fungi</taxon>
        <taxon>Dikarya</taxon>
        <taxon>Ascomycota</taxon>
        <taxon>Pezizomycotina</taxon>
        <taxon>Leotiomycetes</taxon>
        <taxon>Helotiales</taxon>
        <taxon>Sclerotiniaceae</taxon>
        <taxon>Sclerotinia</taxon>
    </lineage>
</organism>
<proteinExistence type="predicted"/>
<dbReference type="AlphaFoldDB" id="A0A8H2ZR32"/>
<sequence length="379" mass="43408">MEDKSSYKYFAHRWVRSQTTRAYISPYKAFANPTPRKHKSSSAKPPRKYIFPYNKSIVHIPTPAPQAQAQQTTNPSIQDPRFSFTYILNTSTPVPNPVHHQNTTFQNLPQEIRRRIWNYARSRTIGITISSDHISSRSPSPVTFRINRESRDTTKIHYKVHPSFYILGTEYSTKICYPFFDPGVDSVVVVGELMGGSAAMGTIFGVFGVGAGAGADFWGRSAGFRNGYREMDLDFQDPLDVVQSLHIPAHAWNWGDIGRTLRKNMRFTNLREIVLQGGEMGLITKEDIGRCKGFIGACFERSVEEMAEEVNSNTKTSQTHSEVRVEYLASREIKVPKIKIFMPKILDYGWMFEEEKLGMESIEERKWVMNFIRKVKADR</sequence>
<keyword evidence="3" id="KW-1185">Reference proteome</keyword>
<dbReference type="InterPro" id="IPR045518">
    <property type="entry name" value="2EXR"/>
</dbReference>
<comment type="caution">
    <text evidence="2">The sequence shown here is derived from an EMBL/GenBank/DDBJ whole genome shotgun (WGS) entry which is preliminary data.</text>
</comment>
<protein>
    <submittedName>
        <fullName evidence="2">394607aa-394b-4b51-8c20-239a2937cbe6</fullName>
    </submittedName>
</protein>
<evidence type="ECO:0000313" key="2">
    <source>
        <dbReference type="EMBL" id="CAD6446080.1"/>
    </source>
</evidence>
<dbReference type="Proteomes" id="UP000624404">
    <property type="component" value="Unassembled WGS sequence"/>
</dbReference>